<keyword evidence="7" id="KW-1133">Transmembrane helix</keyword>
<dbReference type="Pfam" id="PF26191">
    <property type="entry name" value="RING-HC_RBR_RNF216"/>
    <property type="match status" value="1"/>
</dbReference>
<comment type="pathway">
    <text evidence="1">Protein modification; protein ubiquitination.</text>
</comment>
<evidence type="ECO:0000313" key="10">
    <source>
        <dbReference type="EMBL" id="KAJ1974626.1"/>
    </source>
</evidence>
<dbReference type="InterPro" id="IPR047544">
    <property type="entry name" value="RING-HC_RBR_RNF216"/>
</dbReference>
<evidence type="ECO:0000256" key="2">
    <source>
        <dbReference type="ARBA" id="ARBA00022723"/>
    </source>
</evidence>
<evidence type="ECO:0000256" key="7">
    <source>
        <dbReference type="SAM" id="Phobius"/>
    </source>
</evidence>
<evidence type="ECO:0000256" key="3">
    <source>
        <dbReference type="ARBA" id="ARBA00022771"/>
    </source>
</evidence>
<feature type="domain" description="E3 ubiquitin-protein ligase RNF216 RING finger HC subclass" evidence="9">
    <location>
        <begin position="399"/>
        <end position="481"/>
    </location>
</feature>
<name>A0A9W8B255_9FUNG</name>
<feature type="region of interest" description="Disordered" evidence="6">
    <location>
        <begin position="61"/>
        <end position="89"/>
    </location>
</feature>
<evidence type="ECO:0000256" key="8">
    <source>
        <dbReference type="SAM" id="SignalP"/>
    </source>
</evidence>
<evidence type="ECO:0000256" key="6">
    <source>
        <dbReference type="SAM" id="MobiDB-lite"/>
    </source>
</evidence>
<keyword evidence="11" id="KW-1185">Reference proteome</keyword>
<keyword evidence="8" id="KW-0732">Signal</keyword>
<feature type="transmembrane region" description="Helical" evidence="7">
    <location>
        <begin position="569"/>
        <end position="587"/>
    </location>
</feature>
<evidence type="ECO:0000313" key="11">
    <source>
        <dbReference type="Proteomes" id="UP001151582"/>
    </source>
</evidence>
<feature type="chain" id="PRO_5040760766" description="E3 ubiquitin-protein ligase RNF216 RING finger HC subclass domain-containing protein" evidence="8">
    <location>
        <begin position="19"/>
        <end position="826"/>
    </location>
</feature>
<dbReference type="Proteomes" id="UP001151582">
    <property type="component" value="Unassembled WGS sequence"/>
</dbReference>
<reference evidence="10" key="1">
    <citation type="submission" date="2022-07" db="EMBL/GenBank/DDBJ databases">
        <title>Phylogenomic reconstructions and comparative analyses of Kickxellomycotina fungi.</title>
        <authorList>
            <person name="Reynolds N.K."/>
            <person name="Stajich J.E."/>
            <person name="Barry K."/>
            <person name="Grigoriev I.V."/>
            <person name="Crous P."/>
            <person name="Smith M.E."/>
        </authorList>
    </citation>
    <scope>NUCLEOTIDE SEQUENCE</scope>
    <source>
        <strain evidence="10">RSA 567</strain>
    </source>
</reference>
<feature type="transmembrane region" description="Helical" evidence="7">
    <location>
        <begin position="537"/>
        <end position="562"/>
    </location>
</feature>
<comment type="caution">
    <text evidence="10">The sequence shown here is derived from an EMBL/GenBank/DDBJ whole genome shotgun (WGS) entry which is preliminary data.</text>
</comment>
<keyword evidence="7" id="KW-0472">Membrane</keyword>
<dbReference type="EMBL" id="JANBQB010000629">
    <property type="protein sequence ID" value="KAJ1974626.1"/>
    <property type="molecule type" value="Genomic_DNA"/>
</dbReference>
<keyword evidence="4" id="KW-0833">Ubl conjugation pathway</keyword>
<keyword evidence="3" id="KW-0863">Zinc-finger</keyword>
<dbReference type="InterPro" id="IPR051628">
    <property type="entry name" value="LUBAC_E3_Ligases"/>
</dbReference>
<dbReference type="OrthoDB" id="10009520at2759"/>
<feature type="compositionally biased region" description="Low complexity" evidence="6">
    <location>
        <begin position="80"/>
        <end position="89"/>
    </location>
</feature>
<gene>
    <name evidence="10" type="ORF">H4R34_004650</name>
</gene>
<evidence type="ECO:0000256" key="4">
    <source>
        <dbReference type="ARBA" id="ARBA00022786"/>
    </source>
</evidence>
<feature type="transmembrane region" description="Helical" evidence="7">
    <location>
        <begin position="735"/>
        <end position="756"/>
    </location>
</feature>
<organism evidence="10 11">
    <name type="scientific">Dimargaris verticillata</name>
    <dbReference type="NCBI Taxonomy" id="2761393"/>
    <lineage>
        <taxon>Eukaryota</taxon>
        <taxon>Fungi</taxon>
        <taxon>Fungi incertae sedis</taxon>
        <taxon>Zoopagomycota</taxon>
        <taxon>Kickxellomycotina</taxon>
        <taxon>Dimargaritomycetes</taxon>
        <taxon>Dimargaritales</taxon>
        <taxon>Dimargaritaceae</taxon>
        <taxon>Dimargaris</taxon>
    </lineage>
</organism>
<feature type="signal peptide" evidence="8">
    <location>
        <begin position="1"/>
        <end position="18"/>
    </location>
</feature>
<keyword evidence="2" id="KW-0479">Metal-binding</keyword>
<evidence type="ECO:0000259" key="9">
    <source>
        <dbReference type="Pfam" id="PF26191"/>
    </source>
</evidence>
<accession>A0A9W8B255</accession>
<dbReference type="GO" id="GO:0008270">
    <property type="term" value="F:zinc ion binding"/>
    <property type="evidence" value="ECO:0007669"/>
    <property type="project" value="UniProtKB-KW"/>
</dbReference>
<dbReference type="AlphaFoldDB" id="A0A9W8B255"/>
<keyword evidence="5" id="KW-0862">Zinc</keyword>
<dbReference type="PANTHER" id="PTHR22770:SF42">
    <property type="entry name" value="FINGER PROTEIN (ZIN), PUTATIVE (AFU_ORTHOLOGUE AFUA_4G03910)-RELATED"/>
    <property type="match status" value="1"/>
</dbReference>
<protein>
    <recommendedName>
        <fullName evidence="9">E3 ubiquitin-protein ligase RNF216 RING finger HC subclass domain-containing protein</fullName>
    </recommendedName>
</protein>
<sequence>MPFSALAALAGLFGSSPATPGILTDREIRTYARVKRCYPDCDSNFIAYLIVAYRSRPLPPVAETTPSTSHATQRKRRAKASAASKPARLSTTAIRPKQVSTGRALTERVVEKIEAFGQLYPREPTPDPSPAETTTAYANYCLDVLNSVFPSWSVAALRDWLTVAIFSQPALTITDRPLATASPCPAIPHGVTAVFPDRMVDEYFDHCDHCLQRSDVDGVASSLWPTAWLRNNITNANSGHEAMPMQTRTISRLPSTCSTHLCPPTETGRRLRPGHIPTHQYFRSPQYREGALARLLNAFPRLYRSTIEAVLAEHYMDYCATYYALRHLSETQPRSWVVDSVLNLLPSRTQHSDQPSMFHVDLLLDVDQLHAQRNAETLARDAAYAREVNETEYRAAAQLIACECCCDDVVFEDLAPCTASDQAQTHLCCKDCIRRFVQEAVHGQGGRGLQQRVTSADIWVGCIGDSDCLGWYTDGALQRALPVTLYAQWHQWLQAQSLDAWRATVDPWTVAQCPACAYVELVPRALTYTRWSLAARIVYVLGLGFLLVLSSFWLLYSVIPLLPAGADHLLLYCLIFCGTTITSQILIHQYQTGRVAHRVHAMWEQANARTPPRLLRCRNPNCGWRPCPMCLKNWTPDHQCGESARESLRRYVERAMDEAVKRTECTRCDLYHCENDEITRQHAAEQAQSAFLAASAHSNIDTDDALREPLTVGASYCFANPGRGIKCIQTQNNFVIMQIQLFFVAVVAALLSVTMVSARPIDNLLIGNLACLNPHTHVAYILAKSWSSCGKIEVGNKKSSSQATKATMNSSASEFPDVKELNVVWN</sequence>
<dbReference type="PANTHER" id="PTHR22770">
    <property type="entry name" value="UBIQUITIN CONJUGATING ENZYME 7 INTERACTING PROTEIN-RELATED"/>
    <property type="match status" value="1"/>
</dbReference>
<keyword evidence="7" id="KW-0812">Transmembrane</keyword>
<evidence type="ECO:0000256" key="1">
    <source>
        <dbReference type="ARBA" id="ARBA00004906"/>
    </source>
</evidence>
<proteinExistence type="predicted"/>
<evidence type="ECO:0000256" key="5">
    <source>
        <dbReference type="ARBA" id="ARBA00022833"/>
    </source>
</evidence>